<protein>
    <submittedName>
        <fullName evidence="3">Uncharacterized protein</fullName>
    </submittedName>
</protein>
<evidence type="ECO:0000256" key="1">
    <source>
        <dbReference type="SAM" id="SignalP"/>
    </source>
</evidence>
<sequence length="264" mass="28973">MKNKVLGIILCALAALSAAAEECMDIIAPSLAIPVEIEDRTSVERYAQNFCKFYGQSSKAMKGADYGLAYRVLSASMGAAGEEAVAARYCSAADSKTTKKDVYRRYMRTLSPKGYFAYRQCRTMAEDNVAITLDPASLLPSEFSVDVIFTPSDSDETARMRHDPSKDIDCRWIQSNEPVITLNAESSTALLHCERIVYSKAGYVKIARVNGQQVVTIPWQAYDQNGLPVDLLGALKEHYEAMVSELSTFRGSVVAFDAQECPSG</sequence>
<dbReference type="EMBL" id="CAADEZ010000295">
    <property type="protein sequence ID" value="VFJ61911.1"/>
    <property type="molecule type" value="Genomic_DNA"/>
</dbReference>
<dbReference type="EMBL" id="CAADFL010000257">
    <property type="protein sequence ID" value="VFK12831.1"/>
    <property type="molecule type" value="Genomic_DNA"/>
</dbReference>
<feature type="signal peptide" evidence="1">
    <location>
        <begin position="1"/>
        <end position="20"/>
    </location>
</feature>
<evidence type="ECO:0000313" key="2">
    <source>
        <dbReference type="EMBL" id="VFJ60832.1"/>
    </source>
</evidence>
<organism evidence="3">
    <name type="scientific">Candidatus Kentrum sp. FM</name>
    <dbReference type="NCBI Taxonomy" id="2126340"/>
    <lineage>
        <taxon>Bacteria</taxon>
        <taxon>Pseudomonadati</taxon>
        <taxon>Pseudomonadota</taxon>
        <taxon>Gammaproteobacteria</taxon>
        <taxon>Candidatus Kentrum</taxon>
    </lineage>
</organism>
<name>A0A450T677_9GAMM</name>
<gene>
    <name evidence="3" type="ORF">BECKFM1743A_GA0114220_102954</name>
    <name evidence="4" type="ORF">BECKFM1743B_GA0114221_102574</name>
    <name evidence="2" type="ORF">BECKFM1743C_GA0114222_102816</name>
</gene>
<feature type="chain" id="PRO_5036113381" evidence="1">
    <location>
        <begin position="21"/>
        <end position="264"/>
    </location>
</feature>
<keyword evidence="1" id="KW-0732">Signal</keyword>
<reference evidence="3" key="1">
    <citation type="submission" date="2019-02" db="EMBL/GenBank/DDBJ databases">
        <authorList>
            <person name="Gruber-Vodicka R. H."/>
            <person name="Seah K. B. B."/>
        </authorList>
    </citation>
    <scope>NUCLEOTIDE SEQUENCE</scope>
    <source>
        <strain evidence="3">BECK_BZ163</strain>
        <strain evidence="4">BECK_BZ164</strain>
        <strain evidence="2">BECK_BZ165</strain>
    </source>
</reference>
<dbReference type="EMBL" id="CAADFA010000281">
    <property type="protein sequence ID" value="VFJ60832.1"/>
    <property type="molecule type" value="Genomic_DNA"/>
</dbReference>
<proteinExistence type="predicted"/>
<accession>A0A450T677</accession>
<evidence type="ECO:0000313" key="3">
    <source>
        <dbReference type="EMBL" id="VFJ61911.1"/>
    </source>
</evidence>
<evidence type="ECO:0000313" key="4">
    <source>
        <dbReference type="EMBL" id="VFK12831.1"/>
    </source>
</evidence>
<dbReference type="AlphaFoldDB" id="A0A450T677"/>